<dbReference type="PANTHER" id="PTHR43390">
    <property type="entry name" value="SIGNAL PEPTIDASE I"/>
    <property type="match status" value="1"/>
</dbReference>
<feature type="transmembrane region" description="Helical" evidence="12">
    <location>
        <begin position="12"/>
        <end position="31"/>
    </location>
</feature>
<reference evidence="15 16" key="1">
    <citation type="submission" date="2013-04" db="EMBL/GenBank/DDBJ databases">
        <title>Draft genome of the heavy metal tolerant bacterium Lysinibacillus sphaericus strain OT4b.31.</title>
        <authorList>
            <person name="Pena-Montenegro T.D."/>
            <person name="Dussan J."/>
        </authorList>
    </citation>
    <scope>NUCLEOTIDE SEQUENCE [LARGE SCALE GENOMIC DNA]</scope>
    <source>
        <strain evidence="15 16">OT4b.31</strain>
    </source>
</reference>
<dbReference type="Pfam" id="PF10502">
    <property type="entry name" value="Peptidase_S26"/>
    <property type="match status" value="1"/>
</dbReference>
<dbReference type="GO" id="GO:0009003">
    <property type="term" value="F:signal peptidase activity"/>
    <property type="evidence" value="ECO:0007669"/>
    <property type="project" value="UniProtKB-EC"/>
</dbReference>
<dbReference type="CDD" id="cd06530">
    <property type="entry name" value="S26_SPase_I"/>
    <property type="match status" value="1"/>
</dbReference>
<evidence type="ECO:0000256" key="2">
    <source>
        <dbReference type="ARBA" id="ARBA00004401"/>
    </source>
</evidence>
<accession>R7ZCC9</accession>
<protein>
    <recommendedName>
        <fullName evidence="4 12">Signal peptidase I</fullName>
        <ecNumber evidence="4 12">3.4.21.89</ecNumber>
    </recommendedName>
</protein>
<keyword evidence="5" id="KW-1003">Cell membrane</keyword>
<dbReference type="InterPro" id="IPR019756">
    <property type="entry name" value="Pept_S26A_signal_pept_1_Ser-AS"/>
</dbReference>
<evidence type="ECO:0000256" key="5">
    <source>
        <dbReference type="ARBA" id="ARBA00022475"/>
    </source>
</evidence>
<dbReference type="GO" id="GO:0006465">
    <property type="term" value="P:signal peptide processing"/>
    <property type="evidence" value="ECO:0007669"/>
    <property type="project" value="InterPro"/>
</dbReference>
<dbReference type="eggNOG" id="COG0681">
    <property type="taxonomic scope" value="Bacteria"/>
</dbReference>
<sequence>MTKKKDQHEVWAWVKIIGLTVIFMMGVRYFILSPVIVDGASMMPTFKDGEKVLINKIGPRLTDYNRFDIIVFEENEDTNYIKRIIGLPGDHISYKDDDLYINGEKYEEPYLMKYKEALQDKGDFTYDFTLEEQLGEMTVPEGHFFVLGDNRRRSIDSRHQNVGFISQDSIVGTVTLWPFVKLGSVCSDS</sequence>
<comment type="catalytic activity">
    <reaction evidence="1 12">
        <text>Cleavage of hydrophobic, N-terminal signal or leader sequences from secreted and periplasmic proteins.</text>
        <dbReference type="EC" id="3.4.21.89"/>
    </reaction>
</comment>
<dbReference type="HOGENOM" id="CLU_028723_5_0_9"/>
<dbReference type="GO" id="GO:0004252">
    <property type="term" value="F:serine-type endopeptidase activity"/>
    <property type="evidence" value="ECO:0007669"/>
    <property type="project" value="InterPro"/>
</dbReference>
<keyword evidence="6 12" id="KW-0645">Protease</keyword>
<evidence type="ECO:0000256" key="1">
    <source>
        <dbReference type="ARBA" id="ARBA00000677"/>
    </source>
</evidence>
<evidence type="ECO:0000256" key="6">
    <source>
        <dbReference type="ARBA" id="ARBA00022670"/>
    </source>
</evidence>
<dbReference type="Proteomes" id="UP000013911">
    <property type="component" value="Unassembled WGS sequence"/>
</dbReference>
<dbReference type="AlphaFoldDB" id="R7ZCC9"/>
<gene>
    <name evidence="15" type="ORF">H131_14783</name>
</gene>
<dbReference type="InterPro" id="IPR036286">
    <property type="entry name" value="LexA/Signal_pep-like_sf"/>
</dbReference>
<keyword evidence="7 12" id="KW-0812">Transmembrane</keyword>
<feature type="active site" evidence="11">
    <location>
        <position position="41"/>
    </location>
</feature>
<organism evidence="15 16">
    <name type="scientific">Lysinibacillus sphaericus OT4b.31</name>
    <dbReference type="NCBI Taxonomy" id="1285586"/>
    <lineage>
        <taxon>Bacteria</taxon>
        <taxon>Bacillati</taxon>
        <taxon>Bacillota</taxon>
        <taxon>Bacilli</taxon>
        <taxon>Bacillales</taxon>
        <taxon>Bacillaceae</taxon>
        <taxon>Lysinibacillus</taxon>
    </lineage>
</organism>
<evidence type="ECO:0000256" key="10">
    <source>
        <dbReference type="ARBA" id="ARBA00023136"/>
    </source>
</evidence>
<evidence type="ECO:0000256" key="11">
    <source>
        <dbReference type="PIRSR" id="PIRSR600223-1"/>
    </source>
</evidence>
<dbReference type="InterPro" id="IPR019758">
    <property type="entry name" value="Pept_S26A_signal_pept_1_CS"/>
</dbReference>
<dbReference type="PROSITE" id="PS00501">
    <property type="entry name" value="SPASE_I_1"/>
    <property type="match status" value="1"/>
</dbReference>
<dbReference type="RefSeq" id="WP_010859892.1">
    <property type="nucleotide sequence ID" value="NZ_KB933398.1"/>
</dbReference>
<comment type="subcellular location">
    <subcellularLocation>
        <location evidence="2">Cell membrane</location>
        <topology evidence="2">Single-pass type II membrane protein</topology>
    </subcellularLocation>
    <subcellularLocation>
        <location evidence="13">Membrane</location>
        <topology evidence="13">Single-pass type II membrane protein</topology>
    </subcellularLocation>
</comment>
<evidence type="ECO:0000256" key="8">
    <source>
        <dbReference type="ARBA" id="ARBA00022801"/>
    </source>
</evidence>
<dbReference type="PROSITE" id="PS00761">
    <property type="entry name" value="SPASE_I_3"/>
    <property type="match status" value="1"/>
</dbReference>
<evidence type="ECO:0000256" key="12">
    <source>
        <dbReference type="RuleBase" id="RU003993"/>
    </source>
</evidence>
<dbReference type="PATRIC" id="fig|1285586.5.peg.3024"/>
<dbReference type="NCBIfam" id="TIGR02227">
    <property type="entry name" value="sigpep_I_bact"/>
    <property type="match status" value="1"/>
</dbReference>
<evidence type="ECO:0000259" key="14">
    <source>
        <dbReference type="Pfam" id="PF10502"/>
    </source>
</evidence>
<keyword evidence="9 12" id="KW-1133">Transmembrane helix</keyword>
<dbReference type="PROSITE" id="PS00760">
    <property type="entry name" value="SPASE_I_2"/>
    <property type="match status" value="1"/>
</dbReference>
<evidence type="ECO:0000256" key="13">
    <source>
        <dbReference type="RuleBase" id="RU362042"/>
    </source>
</evidence>
<feature type="active site" evidence="11">
    <location>
        <position position="82"/>
    </location>
</feature>
<dbReference type="PRINTS" id="PR00727">
    <property type="entry name" value="LEADERPTASE"/>
</dbReference>
<dbReference type="EC" id="3.4.21.89" evidence="4 12"/>
<dbReference type="FunFam" id="2.10.109.10:FF:000008">
    <property type="entry name" value="Signal peptidase I"/>
    <property type="match status" value="1"/>
</dbReference>
<evidence type="ECO:0000256" key="3">
    <source>
        <dbReference type="ARBA" id="ARBA00009370"/>
    </source>
</evidence>
<dbReference type="SUPFAM" id="SSF51306">
    <property type="entry name" value="LexA/Signal peptidase"/>
    <property type="match status" value="1"/>
</dbReference>
<proteinExistence type="inferred from homology"/>
<dbReference type="EMBL" id="AQPX01000021">
    <property type="protein sequence ID" value="EON71758.1"/>
    <property type="molecule type" value="Genomic_DNA"/>
</dbReference>
<evidence type="ECO:0000256" key="4">
    <source>
        <dbReference type="ARBA" id="ARBA00013208"/>
    </source>
</evidence>
<dbReference type="InterPro" id="IPR019533">
    <property type="entry name" value="Peptidase_S26"/>
</dbReference>
<keyword evidence="10 12" id="KW-0472">Membrane</keyword>
<evidence type="ECO:0000256" key="7">
    <source>
        <dbReference type="ARBA" id="ARBA00022692"/>
    </source>
</evidence>
<evidence type="ECO:0000313" key="16">
    <source>
        <dbReference type="Proteomes" id="UP000013911"/>
    </source>
</evidence>
<dbReference type="InterPro" id="IPR000223">
    <property type="entry name" value="Pept_S26A_signal_pept_1"/>
</dbReference>
<comment type="similarity">
    <text evidence="3 13">Belongs to the peptidase S26 family.</text>
</comment>
<evidence type="ECO:0000256" key="9">
    <source>
        <dbReference type="ARBA" id="ARBA00022989"/>
    </source>
</evidence>
<dbReference type="Gene3D" id="2.10.109.10">
    <property type="entry name" value="Umud Fragment, subunit A"/>
    <property type="match status" value="1"/>
</dbReference>
<evidence type="ECO:0000313" key="15">
    <source>
        <dbReference type="EMBL" id="EON71758.1"/>
    </source>
</evidence>
<dbReference type="InterPro" id="IPR019757">
    <property type="entry name" value="Pept_S26A_signal_pept_1_Lys-AS"/>
</dbReference>
<dbReference type="PANTHER" id="PTHR43390:SF8">
    <property type="entry name" value="SIGNAL PEPTIDASE I"/>
    <property type="match status" value="1"/>
</dbReference>
<dbReference type="GO" id="GO:0005886">
    <property type="term" value="C:plasma membrane"/>
    <property type="evidence" value="ECO:0007669"/>
    <property type="project" value="UniProtKB-SubCell"/>
</dbReference>
<comment type="caution">
    <text evidence="15">The sequence shown here is derived from an EMBL/GenBank/DDBJ whole genome shotgun (WGS) entry which is preliminary data.</text>
</comment>
<feature type="domain" description="Peptidase S26" evidence="14">
    <location>
        <begin position="11"/>
        <end position="175"/>
    </location>
</feature>
<name>R7ZCC9_LYSSH</name>
<keyword evidence="8 12" id="KW-0378">Hydrolase</keyword>